<dbReference type="AlphaFoldDB" id="A0A4C1SLU3"/>
<comment type="caution">
    <text evidence="1">The sequence shown here is derived from an EMBL/GenBank/DDBJ whole genome shotgun (WGS) entry which is preliminary data.</text>
</comment>
<dbReference type="Proteomes" id="UP000299102">
    <property type="component" value="Unassembled WGS sequence"/>
</dbReference>
<evidence type="ECO:0000313" key="1">
    <source>
        <dbReference type="EMBL" id="GBP03102.1"/>
    </source>
</evidence>
<proteinExistence type="predicted"/>
<keyword evidence="2" id="KW-1185">Reference proteome</keyword>
<sequence length="140" mass="15750">MWNIFEKHVYGFGFIELIVTSIENKKGPTLSARKIITLALELFKKNIYLYKVYYKYCLYWSRAEHQERSAGWALSLYTLTIPLSGGLTFAGHVGSRGAGVLHVFGHPTDVAESFFVWVPRSVLHTAVFTSQRSQGCTGGL</sequence>
<reference evidence="1 2" key="1">
    <citation type="journal article" date="2019" name="Commun. Biol.">
        <title>The bagworm genome reveals a unique fibroin gene that provides high tensile strength.</title>
        <authorList>
            <person name="Kono N."/>
            <person name="Nakamura H."/>
            <person name="Ohtoshi R."/>
            <person name="Tomita M."/>
            <person name="Numata K."/>
            <person name="Arakawa K."/>
        </authorList>
    </citation>
    <scope>NUCLEOTIDE SEQUENCE [LARGE SCALE GENOMIC DNA]</scope>
</reference>
<protein>
    <submittedName>
        <fullName evidence="1">Uncharacterized protein</fullName>
    </submittedName>
</protein>
<dbReference type="EMBL" id="BGZK01000009">
    <property type="protein sequence ID" value="GBP03102.1"/>
    <property type="molecule type" value="Genomic_DNA"/>
</dbReference>
<accession>A0A4C1SLU3</accession>
<evidence type="ECO:0000313" key="2">
    <source>
        <dbReference type="Proteomes" id="UP000299102"/>
    </source>
</evidence>
<organism evidence="1 2">
    <name type="scientific">Eumeta variegata</name>
    <name type="common">Bagworm moth</name>
    <name type="synonym">Eumeta japonica</name>
    <dbReference type="NCBI Taxonomy" id="151549"/>
    <lineage>
        <taxon>Eukaryota</taxon>
        <taxon>Metazoa</taxon>
        <taxon>Ecdysozoa</taxon>
        <taxon>Arthropoda</taxon>
        <taxon>Hexapoda</taxon>
        <taxon>Insecta</taxon>
        <taxon>Pterygota</taxon>
        <taxon>Neoptera</taxon>
        <taxon>Endopterygota</taxon>
        <taxon>Lepidoptera</taxon>
        <taxon>Glossata</taxon>
        <taxon>Ditrysia</taxon>
        <taxon>Tineoidea</taxon>
        <taxon>Psychidae</taxon>
        <taxon>Oiketicinae</taxon>
        <taxon>Eumeta</taxon>
    </lineage>
</organism>
<gene>
    <name evidence="1" type="ORF">EVAR_2578_1</name>
</gene>
<name>A0A4C1SLU3_EUMVA</name>